<reference evidence="2" key="1">
    <citation type="journal article" date="2023" name="Front. Plant Sci.">
        <title>Chromosomal-level genome assembly of Melastoma candidum provides insights into trichome evolution.</title>
        <authorList>
            <person name="Zhong Y."/>
            <person name="Wu W."/>
            <person name="Sun C."/>
            <person name="Zou P."/>
            <person name="Liu Y."/>
            <person name="Dai S."/>
            <person name="Zhou R."/>
        </authorList>
    </citation>
    <scope>NUCLEOTIDE SEQUENCE [LARGE SCALE GENOMIC DNA]</scope>
</reference>
<accession>A0ACB9QJM5</accession>
<keyword evidence="2" id="KW-1185">Reference proteome</keyword>
<organism evidence="1 2">
    <name type="scientific">Melastoma candidum</name>
    <dbReference type="NCBI Taxonomy" id="119954"/>
    <lineage>
        <taxon>Eukaryota</taxon>
        <taxon>Viridiplantae</taxon>
        <taxon>Streptophyta</taxon>
        <taxon>Embryophyta</taxon>
        <taxon>Tracheophyta</taxon>
        <taxon>Spermatophyta</taxon>
        <taxon>Magnoliopsida</taxon>
        <taxon>eudicotyledons</taxon>
        <taxon>Gunneridae</taxon>
        <taxon>Pentapetalae</taxon>
        <taxon>rosids</taxon>
        <taxon>malvids</taxon>
        <taxon>Myrtales</taxon>
        <taxon>Melastomataceae</taxon>
        <taxon>Melastomatoideae</taxon>
        <taxon>Melastomateae</taxon>
        <taxon>Melastoma</taxon>
    </lineage>
</organism>
<comment type="caution">
    <text evidence="1">The sequence shown here is derived from an EMBL/GenBank/DDBJ whole genome shotgun (WGS) entry which is preliminary data.</text>
</comment>
<sequence>MEAAVQFPVARSAGYSVPDWRDDPRTGKARAKMTQIILKRLPLIRYLETADEVEFAATVEKELYYQSNSLRDYINTETLIDRISITTQKWFEIYCAVAMAKNNGRHAVPSHLSGSPFGTCSFLPQQTWARNPGAASVKSYRQDRSYSFFNREQHSLATNPAAYLVSPACFLSGSTASSDPPYPVSLVGSSNGNATFCNPALSPHCGSVFGAWAPPNDRQASHGPLYNNNLVGGQYSRVRHGNNITHHGPTFGIHSSESAARQPYSTEQPAVPARQYMRGLSGEHIVQDRDANPTSEAILSDENPVSHAGASHGNRSGFSNGHGPVVGTVNNGGFSLEDGKEAPDGLSSRNGPLLSEGAVPWPIHSAEQFPEDLQEVVNNIPNCEPVWDDLPDLVPSIVGTSEVSDLLKWNEWANESLPRLQHSSESLLPDVPVLGESAVINLTDNDEPQLNLEVGPAHVQEIHSFGTVDDSKSDPSREEPLNCHELKATAEVQLMDEVATGTEIPTEDEITRVQLLQSEETQEDEILEKVGCKSSETESSDQCYVSMTEFMSEEQILEHLSSLGNSIRTMQGSGDEATASFSENICRLCGEEKLFYEVVPCSYCGANIKKSGVYYSLSDAEGGLTLCKQCYNHCGKKIYCGEKSYSKEKLRRMSTKQGTEEDWVQCDKCQGWQHQICTLYNQVADNGGNAKYTCPLCCLKEIKSGNRLPSEVGVQSACNLPRTALSDHIEQRLQTSLREDRELRAKGSGKGFLEVPSAEDLTVRVVHTGKRKLKVKDEFLDLFKPNDYPSQFPYTSKMILLFQKIGGVDVILFGFYAEEYGSDCGDPNSRCIYISYLDSIKYFRPSVSSATGDALRTFAYHEILIGYLEYCKKRGFVSCHLWSCPPQKGQDYLFYNHPEDQRTLTAPKLRNWYQTMIQKAIKEKVVVCSSNVYDCHFRASCGSRYPVSATRLPFFEGDSWFNFAANVLKEVNEESKSDYQRKRVKTGKHKAKAVQCTDSLYDSKDFLFMQKLGRILQQGKKDFIVMHLRHVCSHCNHPISSGQGWFCDGCTDFWLCERCHDEENSVADSHWSNKGKRHSFSKVAVDILPSSTDDNDGPIENLMLRNRHRFLMFCQKKHYQFDTLRRAKHSSMMVLHFLSRPDNLSECSICANISLSEDFSTWETCPDLQVCPQCQVQRSSSRGHPVTCADF</sequence>
<evidence type="ECO:0000313" key="2">
    <source>
        <dbReference type="Proteomes" id="UP001057402"/>
    </source>
</evidence>
<dbReference type="Proteomes" id="UP001057402">
    <property type="component" value="Chromosome 6"/>
</dbReference>
<gene>
    <name evidence="1" type="ORF">MLD38_022584</name>
</gene>
<proteinExistence type="predicted"/>
<evidence type="ECO:0000313" key="1">
    <source>
        <dbReference type="EMBL" id="KAI4366746.1"/>
    </source>
</evidence>
<dbReference type="EMBL" id="CM042885">
    <property type="protein sequence ID" value="KAI4366746.1"/>
    <property type="molecule type" value="Genomic_DNA"/>
</dbReference>
<protein>
    <submittedName>
        <fullName evidence="1">Uncharacterized protein</fullName>
    </submittedName>
</protein>
<name>A0ACB9QJM5_9MYRT</name>